<dbReference type="GO" id="GO:0005886">
    <property type="term" value="C:plasma membrane"/>
    <property type="evidence" value="ECO:0007669"/>
    <property type="project" value="TreeGrafter"/>
</dbReference>
<name>A0A8J7B6X1_9CYAN</name>
<dbReference type="AlphaFoldDB" id="A0A8J7B6X1"/>
<evidence type="ECO:0000259" key="1">
    <source>
        <dbReference type="Pfam" id="PF12204"/>
    </source>
</evidence>
<proteinExistence type="predicted"/>
<evidence type="ECO:0000313" key="3">
    <source>
        <dbReference type="EMBL" id="MBE9114889.1"/>
    </source>
</evidence>
<dbReference type="Proteomes" id="UP000654482">
    <property type="component" value="Unassembled WGS sequence"/>
</dbReference>
<dbReference type="Pfam" id="PF21053">
    <property type="entry name" value="BFA1_C"/>
    <property type="match status" value="1"/>
</dbReference>
<protein>
    <submittedName>
        <fullName evidence="3">DUF3598 family protein</fullName>
    </submittedName>
</protein>
<dbReference type="Pfam" id="PF12204">
    <property type="entry name" value="DUF3598_N"/>
    <property type="match status" value="1"/>
</dbReference>
<dbReference type="EMBL" id="JADEWZ010000003">
    <property type="protein sequence ID" value="MBE9114889.1"/>
    <property type="molecule type" value="Genomic_DNA"/>
</dbReference>
<reference evidence="3" key="1">
    <citation type="submission" date="2020-10" db="EMBL/GenBank/DDBJ databases">
        <authorList>
            <person name="Castelo-Branco R."/>
            <person name="Eusebio N."/>
            <person name="Adriana R."/>
            <person name="Vieira A."/>
            <person name="Brugerolle De Fraissinette N."/>
            <person name="Rezende De Castro R."/>
            <person name="Schneider M.P."/>
            <person name="Vasconcelos V."/>
            <person name="Leao P.N."/>
        </authorList>
    </citation>
    <scope>NUCLEOTIDE SEQUENCE</scope>
    <source>
        <strain evidence="3">LEGE 07157</strain>
    </source>
</reference>
<comment type="caution">
    <text evidence="3">The sequence shown here is derived from an EMBL/GenBank/DDBJ whole genome shotgun (WGS) entry which is preliminary data.</text>
</comment>
<evidence type="ECO:0000259" key="2">
    <source>
        <dbReference type="Pfam" id="PF21053"/>
    </source>
</evidence>
<dbReference type="RefSeq" id="WP_194027973.1">
    <property type="nucleotide sequence ID" value="NZ_JADEWZ010000003.1"/>
</dbReference>
<keyword evidence="4" id="KW-1185">Reference proteome</keyword>
<gene>
    <name evidence="3" type="ORF">IQ249_03160</name>
</gene>
<dbReference type="Gene3D" id="2.40.128.20">
    <property type="match status" value="2"/>
</dbReference>
<sequence>MSSQWENFLKNLGEWHGSFAQFSPQGEPLQETPTIVSFEGENNDRTIRQTVRYLKSEKPPIELVWDSTSPPYHILFFEDGAFSQGSLQWGFGGEFGAELGLIEGNRRLRLVLLYNRSNQFDRLTLIREKLVGTSPPERLPLTIEQLIGEWQGEATTLYRDRAPSQTFPTCLKVERQSDNRLSQSLSFGNNTLTSTAQIHPNRLLFDEGHFPVQILFLPDGASANCPLNIKPGHPFILESGWLTEPNQRQRFIRSYDAKGAWVSSTLVKERKASG</sequence>
<organism evidence="3 4">
    <name type="scientific">Lusitaniella coriacea LEGE 07157</name>
    <dbReference type="NCBI Taxonomy" id="945747"/>
    <lineage>
        <taxon>Bacteria</taxon>
        <taxon>Bacillati</taxon>
        <taxon>Cyanobacteriota</taxon>
        <taxon>Cyanophyceae</taxon>
        <taxon>Spirulinales</taxon>
        <taxon>Lusitaniellaceae</taxon>
        <taxon>Lusitaniella</taxon>
    </lineage>
</organism>
<feature type="domain" description="Biogenesis factor required for ATP synthase 1-like C-terminal" evidence="2">
    <location>
        <begin position="137"/>
        <end position="271"/>
    </location>
</feature>
<dbReference type="InterPro" id="IPR048378">
    <property type="entry name" value="BFA1-like_C"/>
</dbReference>
<dbReference type="PANTHER" id="PTHR33404:SF1">
    <property type="entry name" value="SLL0497 PROTEIN"/>
    <property type="match status" value="1"/>
</dbReference>
<feature type="domain" description="DUF3598" evidence="1">
    <location>
        <begin position="1"/>
        <end position="132"/>
    </location>
</feature>
<dbReference type="InterPro" id="IPR022017">
    <property type="entry name" value="BFA1-like_DUF3598"/>
</dbReference>
<dbReference type="InterPro" id="IPR012674">
    <property type="entry name" value="Calycin"/>
</dbReference>
<dbReference type="GO" id="GO:0000918">
    <property type="term" value="P:division septum site selection"/>
    <property type="evidence" value="ECO:0007669"/>
    <property type="project" value="TreeGrafter"/>
</dbReference>
<evidence type="ECO:0000313" key="4">
    <source>
        <dbReference type="Proteomes" id="UP000654482"/>
    </source>
</evidence>
<dbReference type="PANTHER" id="PTHR33404">
    <property type="entry name" value="CELL DIVISION TOPOLOGICAL SPECIFICITY FACTOR HOMOLOG, CHLOROPLASTIC"/>
    <property type="match status" value="1"/>
</dbReference>
<accession>A0A8J7B6X1</accession>
<dbReference type="SUPFAM" id="SSF50814">
    <property type="entry name" value="Lipocalins"/>
    <property type="match status" value="2"/>
</dbReference>